<evidence type="ECO:0000256" key="1">
    <source>
        <dbReference type="ARBA" id="ARBA00022679"/>
    </source>
</evidence>
<dbReference type="InterPro" id="IPR011009">
    <property type="entry name" value="Kinase-like_dom_sf"/>
</dbReference>
<dbReference type="GO" id="GO:0031931">
    <property type="term" value="C:TORC1 complex"/>
    <property type="evidence" value="ECO:0007669"/>
    <property type="project" value="TreeGrafter"/>
</dbReference>
<dbReference type="InterPro" id="IPR031559">
    <property type="entry name" value="SMG1"/>
</dbReference>
<dbReference type="Gene3D" id="1.10.1070.11">
    <property type="entry name" value="Phosphatidylinositol 3-/4-kinase, catalytic domain"/>
    <property type="match status" value="1"/>
</dbReference>
<dbReference type="SUPFAM" id="SSF48371">
    <property type="entry name" value="ARM repeat"/>
    <property type="match status" value="2"/>
</dbReference>
<feature type="compositionally biased region" description="Gly residues" evidence="3">
    <location>
        <begin position="15"/>
        <end position="26"/>
    </location>
</feature>
<dbReference type="GO" id="GO:0031929">
    <property type="term" value="P:TOR signaling"/>
    <property type="evidence" value="ECO:0007669"/>
    <property type="project" value="TreeGrafter"/>
</dbReference>
<name>A0A7R8V1Q6_HERIL</name>
<keyword evidence="7" id="KW-1185">Reference proteome</keyword>
<dbReference type="Gene3D" id="3.30.1010.10">
    <property type="entry name" value="Phosphatidylinositol 3-kinase Catalytic Subunit, Chain A, domain 4"/>
    <property type="match status" value="1"/>
</dbReference>
<gene>
    <name evidence="6" type="ORF">HERILL_LOCUS12551</name>
</gene>
<keyword evidence="2" id="KW-0418">Kinase</keyword>
<dbReference type="PROSITE" id="PS00916">
    <property type="entry name" value="PI3_4_KINASE_2"/>
    <property type="match status" value="1"/>
</dbReference>
<dbReference type="EMBL" id="LR899013">
    <property type="protein sequence ID" value="CAD7090039.1"/>
    <property type="molecule type" value="Genomic_DNA"/>
</dbReference>
<dbReference type="InterPro" id="IPR000403">
    <property type="entry name" value="PI3/4_kinase_cat_dom"/>
</dbReference>
<dbReference type="GO" id="GO:0016242">
    <property type="term" value="P:negative regulation of macroautophagy"/>
    <property type="evidence" value="ECO:0007669"/>
    <property type="project" value="TreeGrafter"/>
</dbReference>
<dbReference type="InterPro" id="IPR036940">
    <property type="entry name" value="PI3/4_kinase_cat_sf"/>
</dbReference>
<evidence type="ECO:0008006" key="8">
    <source>
        <dbReference type="Google" id="ProtNLM"/>
    </source>
</evidence>
<sequence>MERKKKSSPGSKAGTSGGTCSGGSTGEGSSQSFGPLSDNSTDLNLSRGQADDASDGPSTSAKKSEMPLYHIFSEDLRISKILRRLRSETNGQAAIDLCIKLEQVIQDPANAAYIRRAFDCLAESLMTVMNEGPEECLSHVTVVFGVLGYVVRHDFHIYKNWIFKNYDQMKNIRGHLIRALKVTLNYDVETLELINYSDTLIETLKNLLESADQAEDFIALSDVITQFSRNYKESFEKHFTDIVDIVVGWHLEIEQTMELKQHCSTVLQSFSEFFIKKDDFTFGLMSQFLEDITAFGEDIENPNAAGSRSPTLEKGLSPEVSVGSFIGAFNSVLKCLALDTDIRTYHITPTFLEESMETILRVAHLSLSVTLCQETVLATNEFMVLILSCYRHNVQCDYNRIFDIIQLEMKELRNFSDAQISSFLFVLLHYSMERRTNLPVEFITFLFQPNNAGFSELKLSSNKKHYKILLKLYHAILIIKNVPIIQEAYRHILVDIREALKCMRQFNEHSYTAEQAECILNFYLSAISVIATQTSSIIGMYALQPSILDVLINDLDLANMSLWAENPVLHHSCIHLLTVHCMKNNNYVLSSNLLITNVFSKLSLDDMSPTAENFSMILKFLGQILQASQLSSKTVFRLLSWVQFIYHQCGQYSETLKSNASFTEIGKNLCKLSTKSTANIILECGECIDVLFAYEHINGEILNAIGEACCIHMRSTDHYVRELYAKIFAKLPLNVALKGAQESTGVMKCKDLVINDLNRWYILSPISSNFRETHFVNFFNLISLKDCTTFIENYLLSIFPKCWVSQRGRGAEFFSLARNNLNYLLAWLEWEVAMFCVNNKLRTPLGKPQDTLVNVEALIREAIQVLSRKKCTNLQDVETLIANQKHLRVLLGFLECLEKAIFNAAEGSAFAIPMPEKPVRSFFKINTPTCREWLNRTRTAVDLLAQHSLEPEMIMRCSETMLNVMVTLDRIRDLAFEHTIMFYVWGLIRNHEADSLHGLYIWAKRMTGKRYTWIKYASEHAAGHKEKAAEGYITLLSDREDEILEEHVRDFVADMLMECLYFTEQWDQLKYFLQTRPSQCDPKLSVPIVSPKYDQVECIQIFEESGDAQVINLANWEVLDRETEVSNYCSFNDLLTISENTLMIAVLEDPDTLDGTQLMACTKVIQSGVEELLLNKTKDSLNHYILLNHIAHKIKETQNCSNPRNVCNLESINIDKTFGSATINRVFRWAEYLSSAYNLETNVTTDLCLKAASVARKEGNLRFCKHLLEKVFKKACPKLLQTDLGEIGRMLITNRLENITWNGETIRAVYEVSKWLYCQNDKQEEAIQLEATCCLGALTAGKATEDVSRSLLTLSDWVGQNPERILSLRDSQALRTLLSEIPAIQTYSDENIDAVIPELDKAVGKLIQCSTQKCPDLAKTWSALGSWSYRWGRKIFEQRTSGGLRPCDIEAIQSLIPDGSAEDINEIVAVLSQHEVLGDDEEIDPNEASSTEIIESQLRNIPILEIVDTGTIQSIVGIWRQAHKSVYAYYELAASSYFKFLNLASASDEAGKNGDCSTVTATLRLLRLIVKHALGLQEVLEEGLATTPTRPWKVITPQLFSRLNHHELYVRKRVSELLCRVAKDSPHLIIFPTVVGVAEKMFEDFDERKESNNALTSCFNSLLDTLSTQALDTVKQVLLLVRELKRITMLWDEYWLHSLAQLFNEYSELFRTFEAEARKSKSDNLTLVTEKHRILMSHVVGDLNRIAKVTNRPPETNYEKNFQEKYGKMISATIEDVGAPFDPDKPSESMHKLKQLFLIFQQRVQKASQSALKTFDISPALANLTNTAISMPGVEASDNEQVLINSMDTVVYILPTKTKPKKFAFFGSDGKRYTYLFKGSEDLHLDERIMQFLAIANTIISKPVEYNGFTPNYRAHHYSVIPLGARSGLISWVDGVMPIFGLYRKWQQREASSPKKDKPYVVMRPSEMFYNKLTPLIKDLKLKNANCRKYWPLSVLRQVLDELKEETPRDLLSKEFWCYSNNAASWRRVVRTYAVSVAVMSVIGYVIGLGDRHLDNILVKLSTGEIVHIDYNVCFEKGKTLRVPEKVPFRMTTNLEAALGVTGVEVSNFWSFCI</sequence>
<dbReference type="GO" id="GO:0005634">
    <property type="term" value="C:nucleus"/>
    <property type="evidence" value="ECO:0007669"/>
    <property type="project" value="TreeGrafter"/>
</dbReference>
<dbReference type="InterPro" id="IPR018936">
    <property type="entry name" value="PI3/4_kinase_CS"/>
</dbReference>
<dbReference type="PROSITE" id="PS50290">
    <property type="entry name" value="PI3_4_KINASE_3"/>
    <property type="match status" value="1"/>
</dbReference>
<dbReference type="GO" id="GO:0004674">
    <property type="term" value="F:protein serine/threonine kinase activity"/>
    <property type="evidence" value="ECO:0007669"/>
    <property type="project" value="InterPro"/>
</dbReference>
<dbReference type="SMART" id="SM00146">
    <property type="entry name" value="PI3Kc"/>
    <property type="match status" value="1"/>
</dbReference>
<dbReference type="Pfam" id="PF00454">
    <property type="entry name" value="PI3_PI4_kinase"/>
    <property type="match status" value="1"/>
</dbReference>
<accession>A0A7R8V1Q6</accession>
<dbReference type="InterPro" id="IPR014009">
    <property type="entry name" value="PIK_FAT"/>
</dbReference>
<dbReference type="Proteomes" id="UP000594454">
    <property type="component" value="Chromosome 5"/>
</dbReference>
<feature type="domain" description="PI3K/PI4K catalytic" evidence="4">
    <location>
        <begin position="1847"/>
        <end position="2114"/>
    </location>
</feature>
<dbReference type="GO" id="GO:0005737">
    <property type="term" value="C:cytoplasm"/>
    <property type="evidence" value="ECO:0007669"/>
    <property type="project" value="TreeGrafter"/>
</dbReference>
<dbReference type="SUPFAM" id="SSF56112">
    <property type="entry name" value="Protein kinase-like (PK-like)"/>
    <property type="match status" value="1"/>
</dbReference>
<dbReference type="PROSITE" id="PS51189">
    <property type="entry name" value="FAT"/>
    <property type="match status" value="1"/>
</dbReference>
<evidence type="ECO:0000256" key="3">
    <source>
        <dbReference type="SAM" id="MobiDB-lite"/>
    </source>
</evidence>
<protein>
    <recommendedName>
        <fullName evidence="8">Non-specific serine/threonine protein kinase</fullName>
    </recommendedName>
</protein>
<dbReference type="GO" id="GO:0000184">
    <property type="term" value="P:nuclear-transcribed mRNA catabolic process, nonsense-mediated decay"/>
    <property type="evidence" value="ECO:0007669"/>
    <property type="project" value="InterPro"/>
</dbReference>
<dbReference type="InterPro" id="IPR016024">
    <property type="entry name" value="ARM-type_fold"/>
</dbReference>
<dbReference type="PANTHER" id="PTHR11139:SF119">
    <property type="entry name" value="SERINE_THREONINE-PROTEIN KINASE SMG1"/>
    <property type="match status" value="1"/>
</dbReference>
<organism evidence="6 7">
    <name type="scientific">Hermetia illucens</name>
    <name type="common">Black soldier fly</name>
    <dbReference type="NCBI Taxonomy" id="343691"/>
    <lineage>
        <taxon>Eukaryota</taxon>
        <taxon>Metazoa</taxon>
        <taxon>Ecdysozoa</taxon>
        <taxon>Arthropoda</taxon>
        <taxon>Hexapoda</taxon>
        <taxon>Insecta</taxon>
        <taxon>Pterygota</taxon>
        <taxon>Neoptera</taxon>
        <taxon>Endopterygota</taxon>
        <taxon>Diptera</taxon>
        <taxon>Brachycera</taxon>
        <taxon>Stratiomyomorpha</taxon>
        <taxon>Stratiomyidae</taxon>
        <taxon>Hermetiinae</taxon>
        <taxon>Hermetia</taxon>
    </lineage>
</organism>
<feature type="domain" description="FAT" evidence="5">
    <location>
        <begin position="1250"/>
        <end position="1639"/>
    </location>
</feature>
<feature type="region of interest" description="Disordered" evidence="3">
    <location>
        <begin position="1"/>
        <end position="64"/>
    </location>
</feature>
<dbReference type="OrthoDB" id="10065496at2759"/>
<dbReference type="InterPro" id="IPR050517">
    <property type="entry name" value="DDR_Repair_Kinase"/>
</dbReference>
<evidence type="ECO:0000256" key="2">
    <source>
        <dbReference type="ARBA" id="ARBA00022777"/>
    </source>
</evidence>
<proteinExistence type="predicted"/>
<dbReference type="GO" id="GO:0031932">
    <property type="term" value="C:TORC2 complex"/>
    <property type="evidence" value="ECO:0007669"/>
    <property type="project" value="TreeGrafter"/>
</dbReference>
<keyword evidence="1" id="KW-0808">Transferase</keyword>
<dbReference type="Pfam" id="PF15785">
    <property type="entry name" value="SMG1"/>
    <property type="match status" value="1"/>
</dbReference>
<dbReference type="FunCoup" id="A0A7R8V1Q6">
    <property type="interactions" value="1470"/>
</dbReference>
<evidence type="ECO:0000259" key="4">
    <source>
        <dbReference type="PROSITE" id="PS50290"/>
    </source>
</evidence>
<dbReference type="PANTHER" id="PTHR11139">
    <property type="entry name" value="ATAXIA TELANGIECTASIA MUTATED ATM -RELATED"/>
    <property type="match status" value="1"/>
</dbReference>
<evidence type="ECO:0000313" key="7">
    <source>
        <dbReference type="Proteomes" id="UP000594454"/>
    </source>
</evidence>
<evidence type="ECO:0000259" key="5">
    <source>
        <dbReference type="PROSITE" id="PS51189"/>
    </source>
</evidence>
<evidence type="ECO:0000313" key="6">
    <source>
        <dbReference type="EMBL" id="CAD7090039.1"/>
    </source>
</evidence>
<reference evidence="6 7" key="1">
    <citation type="submission" date="2020-11" db="EMBL/GenBank/DDBJ databases">
        <authorList>
            <person name="Wallbank WR R."/>
            <person name="Pardo Diaz C."/>
            <person name="Kozak K."/>
            <person name="Martin S."/>
            <person name="Jiggins C."/>
            <person name="Moest M."/>
            <person name="Warren A I."/>
            <person name="Generalovic N T."/>
            <person name="Byers J.R.P. K."/>
            <person name="Montejo-Kovacevich G."/>
            <person name="Yen C E."/>
        </authorList>
    </citation>
    <scope>NUCLEOTIDE SEQUENCE [LARGE SCALE GENOMIC DNA]</scope>
</reference>
<feature type="compositionally biased region" description="Polar residues" evidence="3">
    <location>
        <begin position="37"/>
        <end position="47"/>
    </location>
</feature>
<dbReference type="InParanoid" id="A0A7R8V1Q6"/>